<dbReference type="Proteomes" id="UP001550210">
    <property type="component" value="Unassembled WGS sequence"/>
</dbReference>
<evidence type="ECO:0000256" key="1">
    <source>
        <dbReference type="SAM" id="SignalP"/>
    </source>
</evidence>
<sequence>MASEGLNGSARRSIIIMSAAMLACGAFVPVANADGPSEIYLGKRTGSINVTGGVNKYRFTDKQYRSTSLPNLRKHLIRITYKDCSIGWKARAAVKKGNRVVTVEAKTEGCNKSVLLTPSGNMKANVTLTIHQLSGGVSRSTSIKPVR</sequence>
<organism evidence="2 3">
    <name type="scientific">Streptomyces ossamyceticus</name>
    <dbReference type="NCBI Taxonomy" id="249581"/>
    <lineage>
        <taxon>Bacteria</taxon>
        <taxon>Bacillati</taxon>
        <taxon>Actinomycetota</taxon>
        <taxon>Actinomycetes</taxon>
        <taxon>Kitasatosporales</taxon>
        <taxon>Streptomycetaceae</taxon>
        <taxon>Streptomyces</taxon>
    </lineage>
</organism>
<proteinExistence type="predicted"/>
<dbReference type="EMBL" id="JBEXPZ010000008">
    <property type="protein sequence ID" value="MET9844430.1"/>
    <property type="molecule type" value="Genomic_DNA"/>
</dbReference>
<keyword evidence="1" id="KW-0732">Signal</keyword>
<keyword evidence="3" id="KW-1185">Reference proteome</keyword>
<gene>
    <name evidence="2" type="ORF">ABZZ21_07565</name>
</gene>
<evidence type="ECO:0000313" key="2">
    <source>
        <dbReference type="EMBL" id="MET9844430.1"/>
    </source>
</evidence>
<accession>A0ABV2UUJ0</accession>
<reference evidence="2 3" key="1">
    <citation type="submission" date="2024-06" db="EMBL/GenBank/DDBJ databases">
        <title>The Natural Products Discovery Center: Release of the First 8490 Sequenced Strains for Exploring Actinobacteria Biosynthetic Diversity.</title>
        <authorList>
            <person name="Kalkreuter E."/>
            <person name="Kautsar S.A."/>
            <person name="Yang D."/>
            <person name="Bader C.D."/>
            <person name="Teijaro C.N."/>
            <person name="Fluegel L."/>
            <person name="Davis C.M."/>
            <person name="Simpson J.R."/>
            <person name="Lauterbach L."/>
            <person name="Steele A.D."/>
            <person name="Gui C."/>
            <person name="Meng S."/>
            <person name="Li G."/>
            <person name="Viehrig K."/>
            <person name="Ye F."/>
            <person name="Su P."/>
            <person name="Kiefer A.F."/>
            <person name="Nichols A."/>
            <person name="Cepeda A.J."/>
            <person name="Yan W."/>
            <person name="Fan B."/>
            <person name="Jiang Y."/>
            <person name="Adhikari A."/>
            <person name="Zheng C.-J."/>
            <person name="Schuster L."/>
            <person name="Cowan T.M."/>
            <person name="Smanski M.J."/>
            <person name="Chevrette M.G."/>
            <person name="De Carvalho L.P.S."/>
            <person name="Shen B."/>
        </authorList>
    </citation>
    <scope>NUCLEOTIDE SEQUENCE [LARGE SCALE GENOMIC DNA]</scope>
    <source>
        <strain evidence="2 3">NPDC006434</strain>
    </source>
</reference>
<evidence type="ECO:0000313" key="3">
    <source>
        <dbReference type="Proteomes" id="UP001550210"/>
    </source>
</evidence>
<comment type="caution">
    <text evidence="2">The sequence shown here is derived from an EMBL/GenBank/DDBJ whole genome shotgun (WGS) entry which is preliminary data.</text>
</comment>
<protein>
    <submittedName>
        <fullName evidence="2">Uncharacterized protein</fullName>
    </submittedName>
</protein>
<feature type="chain" id="PRO_5046672608" evidence="1">
    <location>
        <begin position="34"/>
        <end position="147"/>
    </location>
</feature>
<dbReference type="RefSeq" id="WP_355393969.1">
    <property type="nucleotide sequence ID" value="NZ_JBEXPZ010000008.1"/>
</dbReference>
<feature type="signal peptide" evidence="1">
    <location>
        <begin position="1"/>
        <end position="33"/>
    </location>
</feature>
<name>A0ABV2UUJ0_9ACTN</name>